<name>A0A2S8G001_9BACT</name>
<evidence type="ECO:0000313" key="3">
    <source>
        <dbReference type="Proteomes" id="UP000238322"/>
    </source>
</evidence>
<dbReference type="RefSeq" id="WP_105328713.1">
    <property type="nucleotide sequence ID" value="NZ_PUHY01000005.1"/>
</dbReference>
<proteinExistence type="predicted"/>
<dbReference type="OrthoDB" id="250229at2"/>
<evidence type="ECO:0000256" key="1">
    <source>
        <dbReference type="SAM" id="MobiDB-lite"/>
    </source>
</evidence>
<organism evidence="2 3">
    <name type="scientific">Blastopirellula marina</name>
    <dbReference type="NCBI Taxonomy" id="124"/>
    <lineage>
        <taxon>Bacteria</taxon>
        <taxon>Pseudomonadati</taxon>
        <taxon>Planctomycetota</taxon>
        <taxon>Planctomycetia</taxon>
        <taxon>Pirellulales</taxon>
        <taxon>Pirellulaceae</taxon>
        <taxon>Blastopirellula</taxon>
    </lineage>
</organism>
<protein>
    <submittedName>
        <fullName evidence="2">Uncharacterized protein</fullName>
    </submittedName>
</protein>
<gene>
    <name evidence="2" type="ORF">C5Y83_05850</name>
</gene>
<sequence length="393" mass="43204">MTSFPTPARDRQRWQPFRNASQETLPPFAILGPQFGEPPNDDEYIAIEGADRRESVLRLGRPHAAFNGGQDAALFYVNGPQAVPAGSFGNCTQDGPMQAMVSFPADSPPQWNDYLAIDLFDIYNRDVPLSLVPGLGGYRLISFHGCPTTNYRDPDRPSMVHKIAWVAPAYKDAIPAGLVFRMGSGAELVEAKSIVPFGTALGPQCEWFGPLRQIFYPGEQDQADRYAGFFRIPTQGHYLLNFSATIRSPDAPISGAYTLGLIARTGRYGEALESTLNRAQIEASLDTLQEGVTYPNFNGRHQLLAATLGVQPADTNLYHDEVDGYITERTSQEVTRHWFTVSGSTVLDIYAGDTFFFMNPTSYQIQIENFSGTLTLLPGTPAFSARNNQLGAT</sequence>
<reference evidence="2 3" key="1">
    <citation type="submission" date="2018-02" db="EMBL/GenBank/DDBJ databases">
        <title>Comparative genomes isolates from brazilian mangrove.</title>
        <authorList>
            <person name="Araujo J.E."/>
            <person name="Taketani R.G."/>
            <person name="Silva M.C.P."/>
            <person name="Loureco M.V."/>
            <person name="Andreote F.D."/>
        </authorList>
    </citation>
    <scope>NUCLEOTIDE SEQUENCE [LARGE SCALE GENOMIC DNA]</scope>
    <source>
        <strain evidence="2 3">Hex-1 MGV</strain>
    </source>
</reference>
<comment type="caution">
    <text evidence="2">The sequence shown here is derived from an EMBL/GenBank/DDBJ whole genome shotgun (WGS) entry which is preliminary data.</text>
</comment>
<dbReference type="Proteomes" id="UP000238322">
    <property type="component" value="Unassembled WGS sequence"/>
</dbReference>
<feature type="region of interest" description="Disordered" evidence="1">
    <location>
        <begin position="1"/>
        <end position="23"/>
    </location>
</feature>
<dbReference type="EMBL" id="PUHY01000005">
    <property type="protein sequence ID" value="PQO37464.1"/>
    <property type="molecule type" value="Genomic_DNA"/>
</dbReference>
<accession>A0A2S8G001</accession>
<evidence type="ECO:0000313" key="2">
    <source>
        <dbReference type="EMBL" id="PQO37464.1"/>
    </source>
</evidence>
<dbReference type="AlphaFoldDB" id="A0A2S8G001"/>